<reference evidence="9" key="1">
    <citation type="submission" date="2016-11" db="UniProtKB">
        <authorList>
            <consortium name="WormBaseParasite"/>
        </authorList>
    </citation>
    <scope>IDENTIFICATION</scope>
</reference>
<evidence type="ECO:0000256" key="3">
    <source>
        <dbReference type="ARBA" id="ARBA00022692"/>
    </source>
</evidence>
<keyword evidence="5 7" id="KW-0472">Membrane</keyword>
<evidence type="ECO:0000256" key="7">
    <source>
        <dbReference type="SAM" id="Phobius"/>
    </source>
</evidence>
<dbReference type="GO" id="GO:0015031">
    <property type="term" value="P:protein transport"/>
    <property type="evidence" value="ECO:0007669"/>
    <property type="project" value="InterPro"/>
</dbReference>
<dbReference type="AlphaFoldDB" id="A0A1I8B3V0"/>
<dbReference type="InterPro" id="IPR018469">
    <property type="entry name" value="Dual_oxidase_maturation_fac"/>
</dbReference>
<feature type="transmembrane region" description="Helical" evidence="7">
    <location>
        <begin position="30"/>
        <end position="50"/>
    </location>
</feature>
<evidence type="ECO:0000256" key="2">
    <source>
        <dbReference type="ARBA" id="ARBA00009816"/>
    </source>
</evidence>
<sequence length="205" mass="22989">MSIAWFDAFRENGAPTWYGDNTPTPVLFDLGLAILVWLFATPTIAFILILPGIRRLRALSTFCFLFSMSIGASLALSLNYPGWHYGEIKIFTTLRAHSRQRIAATLGVNVGLSHVNITLISDSPPLEELFITNLTATTNTSTTKQQLNRELKLPQIAESDISKLLFGNSLNNTNISSFQNQQIEEEFNPQNSQLIYNERFEFDVG</sequence>
<evidence type="ECO:0000313" key="9">
    <source>
        <dbReference type="WBParaSite" id="MhA1_Contig137.frz3.gene10"/>
    </source>
</evidence>
<keyword evidence="3 7" id="KW-0812">Transmembrane</keyword>
<dbReference type="PANTHER" id="PTHR31158:SF1">
    <property type="entry name" value="DOXA1 FACTOR-RELATED"/>
    <property type="match status" value="1"/>
</dbReference>
<name>A0A1I8B3V0_MELHA</name>
<dbReference type="GO" id="GO:0005789">
    <property type="term" value="C:endoplasmic reticulum membrane"/>
    <property type="evidence" value="ECO:0007669"/>
    <property type="project" value="InterPro"/>
</dbReference>
<keyword evidence="6" id="KW-0325">Glycoprotein</keyword>
<comment type="subcellular location">
    <subcellularLocation>
        <location evidence="1">Membrane</location>
        <topology evidence="1">Multi-pass membrane protein</topology>
    </subcellularLocation>
</comment>
<protein>
    <submittedName>
        <fullName evidence="9">Uncharacterized protein</fullName>
    </submittedName>
</protein>
<evidence type="ECO:0000313" key="8">
    <source>
        <dbReference type="Proteomes" id="UP000095281"/>
    </source>
</evidence>
<evidence type="ECO:0000256" key="1">
    <source>
        <dbReference type="ARBA" id="ARBA00004141"/>
    </source>
</evidence>
<comment type="similarity">
    <text evidence="2">Belongs to the DUOXA family.</text>
</comment>
<proteinExistence type="inferred from homology"/>
<dbReference type="Pfam" id="PF10204">
    <property type="entry name" value="DuoxA"/>
    <property type="match status" value="1"/>
</dbReference>
<dbReference type="Proteomes" id="UP000095281">
    <property type="component" value="Unplaced"/>
</dbReference>
<evidence type="ECO:0000256" key="6">
    <source>
        <dbReference type="ARBA" id="ARBA00023180"/>
    </source>
</evidence>
<keyword evidence="4 7" id="KW-1133">Transmembrane helix</keyword>
<keyword evidence="8" id="KW-1185">Reference proteome</keyword>
<evidence type="ECO:0000256" key="4">
    <source>
        <dbReference type="ARBA" id="ARBA00022989"/>
    </source>
</evidence>
<evidence type="ECO:0000256" key="5">
    <source>
        <dbReference type="ARBA" id="ARBA00023136"/>
    </source>
</evidence>
<feature type="transmembrane region" description="Helical" evidence="7">
    <location>
        <begin position="62"/>
        <end position="83"/>
    </location>
</feature>
<organism evidence="8 9">
    <name type="scientific">Meloidogyne hapla</name>
    <name type="common">Root-knot nematode worm</name>
    <dbReference type="NCBI Taxonomy" id="6305"/>
    <lineage>
        <taxon>Eukaryota</taxon>
        <taxon>Metazoa</taxon>
        <taxon>Ecdysozoa</taxon>
        <taxon>Nematoda</taxon>
        <taxon>Chromadorea</taxon>
        <taxon>Rhabditida</taxon>
        <taxon>Tylenchina</taxon>
        <taxon>Tylenchomorpha</taxon>
        <taxon>Tylenchoidea</taxon>
        <taxon>Meloidogynidae</taxon>
        <taxon>Meloidogyninae</taxon>
        <taxon>Meloidogyne</taxon>
    </lineage>
</organism>
<dbReference type="WBParaSite" id="MhA1_Contig137.frz3.gene10">
    <property type="protein sequence ID" value="MhA1_Contig137.frz3.gene10"/>
    <property type="gene ID" value="MhA1_Contig137.frz3.gene10"/>
</dbReference>
<accession>A0A1I8B3V0</accession>
<dbReference type="PANTHER" id="PTHR31158">
    <property type="entry name" value="DUAL OXIDASE 2"/>
    <property type="match status" value="1"/>
</dbReference>